<gene>
    <name evidence="13" type="ORF">CAP_0881</name>
</gene>
<dbReference type="InterPro" id="IPR038354">
    <property type="entry name" value="VKOR_sf"/>
</dbReference>
<keyword evidence="3 10" id="KW-0812">Transmembrane</keyword>
<feature type="signal peptide" evidence="11">
    <location>
        <begin position="1"/>
        <end position="22"/>
    </location>
</feature>
<dbReference type="Gene3D" id="3.40.30.10">
    <property type="entry name" value="Glutaredoxin"/>
    <property type="match status" value="1"/>
</dbReference>
<feature type="transmembrane region" description="Helical" evidence="10">
    <location>
        <begin position="84"/>
        <end position="105"/>
    </location>
</feature>
<comment type="subcellular location">
    <subcellularLocation>
        <location evidence="1">Membrane</location>
        <topology evidence="1">Multi-pass membrane protein</topology>
    </subcellularLocation>
</comment>
<dbReference type="OrthoDB" id="9800545at2"/>
<sequence length="395" mass="41638">MRPRHLVLLLRLSLFVALVASAALVADYQSAGDPAFCSMTSGCGAVRVSGYAYPLGLPLPNLGLAAFASLLAGSLLARTRMHHLLLSVATGLGGVIALFLVAIQAFELKTFCAYCVVVDTTAFVAAVAAGSLAAMAARARTDSAWTTFADRVNPGGAELVTWAAAGLAAIALPLLWGKYPTLPELPSEIAAAQVPGKVTLVGFTDFECPFCRRLGPEIHRLEEQYGDRIHYIRKMAPLPRHPGAMPAAKAYICATPEQREAAAALLYTASPGKLTDEGVLDVLKPIRIDPEEFAACLAAPKTLALVEADLDLYRRVAGLGLPFTYVGRRVVLGMNPARLDEVIRLELAGGHTGLPLAGLWVALAAIAAAASWMTLRKPAAEGDAHPDEAEPKKAD</sequence>
<reference evidence="13 14" key="1">
    <citation type="submission" date="2013-05" db="EMBL/GenBank/DDBJ databases">
        <title>Genome assembly of Chondromyces apiculatus DSM 436.</title>
        <authorList>
            <person name="Sharma G."/>
            <person name="Khatri I."/>
            <person name="Kaur C."/>
            <person name="Mayilraj S."/>
            <person name="Subramanian S."/>
        </authorList>
    </citation>
    <scope>NUCLEOTIDE SEQUENCE [LARGE SCALE GENOMIC DNA]</scope>
    <source>
        <strain evidence="13 14">DSM 436</strain>
    </source>
</reference>
<evidence type="ECO:0000256" key="11">
    <source>
        <dbReference type="SAM" id="SignalP"/>
    </source>
</evidence>
<dbReference type="SUPFAM" id="SSF52833">
    <property type="entry name" value="Thioredoxin-like"/>
    <property type="match status" value="1"/>
</dbReference>
<dbReference type="InterPro" id="IPR013766">
    <property type="entry name" value="Thioredoxin_domain"/>
</dbReference>
<accession>A0A017SUD6</accession>
<dbReference type="InterPro" id="IPR012932">
    <property type="entry name" value="VKOR"/>
</dbReference>
<feature type="chain" id="PRO_5001499899" evidence="11">
    <location>
        <begin position="23"/>
        <end position="395"/>
    </location>
</feature>
<dbReference type="GO" id="GO:0016491">
    <property type="term" value="F:oxidoreductase activity"/>
    <property type="evidence" value="ECO:0007669"/>
    <property type="project" value="UniProtKB-KW"/>
</dbReference>
<dbReference type="GO" id="GO:0048038">
    <property type="term" value="F:quinone binding"/>
    <property type="evidence" value="ECO:0007669"/>
    <property type="project" value="UniProtKB-KW"/>
</dbReference>
<dbReference type="Pfam" id="PF13462">
    <property type="entry name" value="Thioredoxin_4"/>
    <property type="match status" value="1"/>
</dbReference>
<dbReference type="STRING" id="1192034.CAP_0881"/>
<evidence type="ECO:0000256" key="5">
    <source>
        <dbReference type="ARBA" id="ARBA00022989"/>
    </source>
</evidence>
<evidence type="ECO:0000256" key="9">
    <source>
        <dbReference type="ARBA" id="ARBA00023284"/>
    </source>
</evidence>
<evidence type="ECO:0000313" key="14">
    <source>
        <dbReference type="Proteomes" id="UP000019678"/>
    </source>
</evidence>
<organism evidence="13 14">
    <name type="scientific">Chondromyces apiculatus DSM 436</name>
    <dbReference type="NCBI Taxonomy" id="1192034"/>
    <lineage>
        <taxon>Bacteria</taxon>
        <taxon>Pseudomonadati</taxon>
        <taxon>Myxococcota</taxon>
        <taxon>Polyangia</taxon>
        <taxon>Polyangiales</taxon>
        <taxon>Polyangiaceae</taxon>
        <taxon>Chondromyces</taxon>
    </lineage>
</organism>
<dbReference type="InterPro" id="IPR036249">
    <property type="entry name" value="Thioredoxin-like_sf"/>
</dbReference>
<keyword evidence="8" id="KW-1015">Disulfide bond</keyword>
<evidence type="ECO:0000256" key="2">
    <source>
        <dbReference type="ARBA" id="ARBA00006214"/>
    </source>
</evidence>
<feature type="transmembrane region" description="Helical" evidence="10">
    <location>
        <begin position="156"/>
        <end position="176"/>
    </location>
</feature>
<evidence type="ECO:0000256" key="8">
    <source>
        <dbReference type="ARBA" id="ARBA00023157"/>
    </source>
</evidence>
<feature type="transmembrane region" description="Helical" evidence="10">
    <location>
        <begin position="111"/>
        <end position="135"/>
    </location>
</feature>
<keyword evidence="11" id="KW-0732">Signal</keyword>
<proteinExistence type="inferred from homology"/>
<dbReference type="PROSITE" id="PS51352">
    <property type="entry name" value="THIOREDOXIN_2"/>
    <property type="match status" value="1"/>
</dbReference>
<feature type="transmembrane region" description="Helical" evidence="10">
    <location>
        <begin position="59"/>
        <end position="77"/>
    </location>
</feature>
<dbReference type="EMBL" id="ASRX01000113">
    <property type="protein sequence ID" value="EYF00397.1"/>
    <property type="molecule type" value="Genomic_DNA"/>
</dbReference>
<evidence type="ECO:0000256" key="4">
    <source>
        <dbReference type="ARBA" id="ARBA00022719"/>
    </source>
</evidence>
<keyword evidence="7 10" id="KW-0472">Membrane</keyword>
<protein>
    <submittedName>
        <fullName evidence="13">DSBA oxidoreductase</fullName>
    </submittedName>
</protein>
<evidence type="ECO:0000256" key="1">
    <source>
        <dbReference type="ARBA" id="ARBA00004141"/>
    </source>
</evidence>
<evidence type="ECO:0000256" key="6">
    <source>
        <dbReference type="ARBA" id="ARBA00023002"/>
    </source>
</evidence>
<feature type="domain" description="Thioredoxin" evidence="12">
    <location>
        <begin position="161"/>
        <end position="302"/>
    </location>
</feature>
<dbReference type="GO" id="GO:0016020">
    <property type="term" value="C:membrane"/>
    <property type="evidence" value="ECO:0007669"/>
    <property type="project" value="UniProtKB-SubCell"/>
</dbReference>
<dbReference type="Gene3D" id="1.20.1440.130">
    <property type="entry name" value="VKOR domain"/>
    <property type="match status" value="1"/>
</dbReference>
<keyword evidence="6" id="KW-0560">Oxidoreductase</keyword>
<dbReference type="AlphaFoldDB" id="A0A017SUD6"/>
<keyword evidence="14" id="KW-1185">Reference proteome</keyword>
<evidence type="ECO:0000259" key="12">
    <source>
        <dbReference type="PROSITE" id="PS51352"/>
    </source>
</evidence>
<dbReference type="Pfam" id="PF07884">
    <property type="entry name" value="VKOR"/>
    <property type="match status" value="1"/>
</dbReference>
<name>A0A017SUD6_9BACT</name>
<keyword evidence="5 10" id="KW-1133">Transmembrane helix</keyword>
<evidence type="ECO:0000256" key="10">
    <source>
        <dbReference type="SAM" id="Phobius"/>
    </source>
</evidence>
<dbReference type="SMART" id="SM00756">
    <property type="entry name" value="VKc"/>
    <property type="match status" value="1"/>
</dbReference>
<dbReference type="Proteomes" id="UP000019678">
    <property type="component" value="Unassembled WGS sequence"/>
</dbReference>
<evidence type="ECO:0000313" key="13">
    <source>
        <dbReference type="EMBL" id="EYF00397.1"/>
    </source>
</evidence>
<dbReference type="InterPro" id="IPR012336">
    <property type="entry name" value="Thioredoxin-like_fold"/>
</dbReference>
<dbReference type="RefSeq" id="WP_044251461.1">
    <property type="nucleotide sequence ID" value="NZ_ASRX01000113.1"/>
</dbReference>
<evidence type="ECO:0000256" key="7">
    <source>
        <dbReference type="ARBA" id="ARBA00023136"/>
    </source>
</evidence>
<comment type="caution">
    <text evidence="13">The sequence shown here is derived from an EMBL/GenBank/DDBJ whole genome shotgun (WGS) entry which is preliminary data.</text>
</comment>
<keyword evidence="9" id="KW-0676">Redox-active center</keyword>
<dbReference type="eggNOG" id="COG1651">
    <property type="taxonomic scope" value="Bacteria"/>
</dbReference>
<keyword evidence="4" id="KW-0874">Quinone</keyword>
<evidence type="ECO:0000256" key="3">
    <source>
        <dbReference type="ARBA" id="ARBA00022692"/>
    </source>
</evidence>
<comment type="similarity">
    <text evidence="2">Belongs to the VKOR family.</text>
</comment>